<evidence type="ECO:0000256" key="1">
    <source>
        <dbReference type="SAM" id="MobiDB-lite"/>
    </source>
</evidence>
<feature type="region of interest" description="Disordered" evidence="1">
    <location>
        <begin position="263"/>
        <end position="400"/>
    </location>
</feature>
<gene>
    <name evidence="2" type="ORF">SAMN05216267_101117</name>
</gene>
<dbReference type="AlphaFoldDB" id="A0A1H8JS61"/>
<feature type="compositionally biased region" description="Low complexity" evidence="1">
    <location>
        <begin position="330"/>
        <end position="341"/>
    </location>
</feature>
<feature type="compositionally biased region" description="Low complexity" evidence="1">
    <location>
        <begin position="273"/>
        <end position="283"/>
    </location>
</feature>
<feature type="compositionally biased region" description="Gly residues" evidence="1">
    <location>
        <begin position="356"/>
        <end position="368"/>
    </location>
</feature>
<organism evidence="2 3">
    <name type="scientific">Actinacidiphila rubida</name>
    <dbReference type="NCBI Taxonomy" id="310780"/>
    <lineage>
        <taxon>Bacteria</taxon>
        <taxon>Bacillati</taxon>
        <taxon>Actinomycetota</taxon>
        <taxon>Actinomycetes</taxon>
        <taxon>Kitasatosporales</taxon>
        <taxon>Streptomycetaceae</taxon>
        <taxon>Actinacidiphila</taxon>
    </lineage>
</organism>
<dbReference type="Proteomes" id="UP000181951">
    <property type="component" value="Unassembled WGS sequence"/>
</dbReference>
<reference evidence="2 3" key="1">
    <citation type="submission" date="2016-10" db="EMBL/GenBank/DDBJ databases">
        <authorList>
            <person name="de Groot N.N."/>
        </authorList>
    </citation>
    <scope>NUCLEOTIDE SEQUENCE [LARGE SCALE GENOMIC DNA]</scope>
    <source>
        <strain evidence="2 3">CGMCC 4.2026</strain>
    </source>
</reference>
<keyword evidence="3" id="KW-1185">Reference proteome</keyword>
<protein>
    <submittedName>
        <fullName evidence="2">Uncharacterized protein</fullName>
    </submittedName>
</protein>
<dbReference type="EMBL" id="FODD01000011">
    <property type="protein sequence ID" value="SEN83411.1"/>
    <property type="molecule type" value="Genomic_DNA"/>
</dbReference>
<dbReference type="RefSeq" id="WP_069466513.1">
    <property type="nucleotide sequence ID" value="NZ_FODD01000011.1"/>
</dbReference>
<sequence>MRTVKESAKAREAERARRGDTAPGVAELLPLSRVRDELGLEYDEFDVALQVGEVRTVVCGPGVWKVPRSELARLRALEGPEDGLLKRLRLVSSGGAAEAMGIGRDRFTRLARAGCVRPVRWYVNQYRAVVWLYLAREAAEFADLNPAVLTGRLPGPLRETGDGGTDLRARGWRARRAGQLVRDAADAWEEAAVWAALLGPQIAGEAVPDPYERAHLYRLRATLPAGRPGRATPEQVRSLTTADAPDEIAAALFALAEALGRARRGQPVPRPSPGSHAPALPALPALPAPPAPPAPHASPALPAPHAPEPPGLPEVTAVPPRPEVPPGQEAAPSGARPAAARRGLRRLLGRRPHTGTGTGQGAPAGPGRDGQSSPTSVTRTTARPSSSEAARSTSAEMPQP</sequence>
<proteinExistence type="predicted"/>
<dbReference type="InterPro" id="IPR045652">
    <property type="entry name" value="DUF6397"/>
</dbReference>
<feature type="compositionally biased region" description="Low complexity" evidence="1">
    <location>
        <begin position="378"/>
        <end position="400"/>
    </location>
</feature>
<dbReference type="OrthoDB" id="4335318at2"/>
<feature type="compositionally biased region" description="Basic residues" evidence="1">
    <location>
        <begin position="342"/>
        <end position="353"/>
    </location>
</feature>
<feature type="compositionally biased region" description="Pro residues" evidence="1">
    <location>
        <begin position="284"/>
        <end position="312"/>
    </location>
</feature>
<dbReference type="STRING" id="310780.SAMN05216267_101117"/>
<dbReference type="Pfam" id="PF19934">
    <property type="entry name" value="DUF6397"/>
    <property type="match status" value="1"/>
</dbReference>
<evidence type="ECO:0000313" key="3">
    <source>
        <dbReference type="Proteomes" id="UP000181951"/>
    </source>
</evidence>
<accession>A0A1H8JS61</accession>
<name>A0A1H8JS61_9ACTN</name>
<evidence type="ECO:0000313" key="2">
    <source>
        <dbReference type="EMBL" id="SEN83411.1"/>
    </source>
</evidence>